<evidence type="ECO:0000256" key="3">
    <source>
        <dbReference type="SAM" id="SignalP"/>
    </source>
</evidence>
<feature type="chain" id="PRO_5018140542" evidence="3">
    <location>
        <begin position="20"/>
        <end position="209"/>
    </location>
</feature>
<dbReference type="InterPro" id="IPR023347">
    <property type="entry name" value="Lysozyme_dom_sf"/>
</dbReference>
<gene>
    <name evidence="5" type="ORF">BpHYR1_031450</name>
</gene>
<dbReference type="GO" id="GO:0003796">
    <property type="term" value="F:lysozyme activity"/>
    <property type="evidence" value="ECO:0007669"/>
    <property type="project" value="InterPro"/>
</dbReference>
<comment type="caution">
    <text evidence="5">The sequence shown here is derived from an EMBL/GenBank/DDBJ whole genome shotgun (WGS) entry which is preliminary data.</text>
</comment>
<evidence type="ECO:0000313" key="6">
    <source>
        <dbReference type="Proteomes" id="UP000276133"/>
    </source>
</evidence>
<keyword evidence="2" id="KW-0081">Bacteriolytic enzyme</keyword>
<feature type="signal peptide" evidence="3">
    <location>
        <begin position="1"/>
        <end position="19"/>
    </location>
</feature>
<dbReference type="Gene3D" id="1.10.530.40">
    <property type="match status" value="1"/>
</dbReference>
<organism evidence="5 6">
    <name type="scientific">Brachionus plicatilis</name>
    <name type="common">Marine rotifer</name>
    <name type="synonym">Brachionus muelleri</name>
    <dbReference type="NCBI Taxonomy" id="10195"/>
    <lineage>
        <taxon>Eukaryota</taxon>
        <taxon>Metazoa</taxon>
        <taxon>Spiralia</taxon>
        <taxon>Gnathifera</taxon>
        <taxon>Rotifera</taxon>
        <taxon>Eurotatoria</taxon>
        <taxon>Monogononta</taxon>
        <taxon>Pseudotrocha</taxon>
        <taxon>Ploima</taxon>
        <taxon>Brachionidae</taxon>
        <taxon>Brachionus</taxon>
    </lineage>
</organism>
<evidence type="ECO:0000256" key="1">
    <source>
        <dbReference type="ARBA" id="ARBA00022529"/>
    </source>
</evidence>
<dbReference type="AlphaFoldDB" id="A0A3M7PBA5"/>
<reference evidence="5 6" key="1">
    <citation type="journal article" date="2018" name="Sci. Rep.">
        <title>Genomic signatures of local adaptation to the degree of environmental predictability in rotifers.</title>
        <authorList>
            <person name="Franch-Gras L."/>
            <person name="Hahn C."/>
            <person name="Garcia-Roger E.M."/>
            <person name="Carmona M.J."/>
            <person name="Serra M."/>
            <person name="Gomez A."/>
        </authorList>
    </citation>
    <scope>NUCLEOTIDE SEQUENCE [LARGE SCALE GENOMIC DNA]</scope>
    <source>
        <strain evidence="5">HYR1</strain>
    </source>
</reference>
<accession>A0A3M7PBA5</accession>
<keyword evidence="3" id="KW-0732">Signal</keyword>
<name>A0A3M7PBA5_BRAPC</name>
<dbReference type="InterPro" id="IPR031922">
    <property type="entry name" value="Pesticin_C"/>
</dbReference>
<feature type="domain" description="Pesticin C-terminal" evidence="4">
    <location>
        <begin position="46"/>
        <end position="119"/>
    </location>
</feature>
<evidence type="ECO:0000259" key="4">
    <source>
        <dbReference type="Pfam" id="PF16754"/>
    </source>
</evidence>
<dbReference type="OrthoDB" id="10453546at2759"/>
<keyword evidence="6" id="KW-1185">Reference proteome</keyword>
<evidence type="ECO:0000313" key="5">
    <source>
        <dbReference type="EMBL" id="RMZ96386.1"/>
    </source>
</evidence>
<dbReference type="EMBL" id="REGN01012241">
    <property type="protein sequence ID" value="RMZ96386.1"/>
    <property type="molecule type" value="Genomic_DNA"/>
</dbReference>
<dbReference type="GO" id="GO:0031640">
    <property type="term" value="P:killing of cells of another organism"/>
    <property type="evidence" value="ECO:0007669"/>
    <property type="project" value="UniProtKB-KW"/>
</dbReference>
<sequence length="209" mass="23621">MNFFSSLLTITTLIILVSTDTRYNEALKHLKDVEGFRTIGEHPTLKSGVFIGIGIDLGKQTKSSLLTKGIHSSIISKVEKYLGYKSKIHLEYAGLKASDLVLTTEEAENISKPFFTKSYYDALPYTANMNDKAASVLVSLRYWTGSLNCNDCQLSVLVNQINTNYLWLAIKEKNADRSAMYASLLRTIIYIPSTSLTYKRFYQEIIYLN</sequence>
<keyword evidence="1" id="KW-0929">Antimicrobial</keyword>
<dbReference type="Proteomes" id="UP000276133">
    <property type="component" value="Unassembled WGS sequence"/>
</dbReference>
<dbReference type="Pfam" id="PF16754">
    <property type="entry name" value="Pesticin"/>
    <property type="match status" value="1"/>
</dbReference>
<proteinExistence type="predicted"/>
<protein>
    <submittedName>
        <fullName evidence="5">Phage-related lysozyme (Muraminidase)</fullName>
    </submittedName>
</protein>
<dbReference type="GO" id="GO:0042742">
    <property type="term" value="P:defense response to bacterium"/>
    <property type="evidence" value="ECO:0007669"/>
    <property type="project" value="UniProtKB-KW"/>
</dbReference>
<evidence type="ECO:0000256" key="2">
    <source>
        <dbReference type="ARBA" id="ARBA00022638"/>
    </source>
</evidence>